<dbReference type="InterPro" id="IPR002921">
    <property type="entry name" value="Fungal_lipase-type"/>
</dbReference>
<feature type="region of interest" description="Disordered" evidence="1">
    <location>
        <begin position="140"/>
        <end position="161"/>
    </location>
</feature>
<dbReference type="GO" id="GO:0006629">
    <property type="term" value="P:lipid metabolic process"/>
    <property type="evidence" value="ECO:0007669"/>
    <property type="project" value="InterPro"/>
</dbReference>
<dbReference type="Pfam" id="PF01764">
    <property type="entry name" value="Lipase_3"/>
    <property type="match status" value="1"/>
</dbReference>
<dbReference type="PANTHER" id="PTHR45856:SF24">
    <property type="entry name" value="FUNGAL LIPASE-LIKE DOMAIN-CONTAINING PROTEIN"/>
    <property type="match status" value="1"/>
</dbReference>
<protein>
    <submittedName>
        <fullName evidence="3">Lipase family protein</fullName>
    </submittedName>
</protein>
<dbReference type="SUPFAM" id="SSF53474">
    <property type="entry name" value="alpha/beta-Hydrolases"/>
    <property type="match status" value="1"/>
</dbReference>
<dbReference type="RefSeq" id="WP_230611864.1">
    <property type="nucleotide sequence ID" value="NZ_JAJNAG010000083.1"/>
</dbReference>
<dbReference type="PANTHER" id="PTHR45856">
    <property type="entry name" value="ALPHA/BETA-HYDROLASES SUPERFAMILY PROTEIN"/>
    <property type="match status" value="1"/>
</dbReference>
<feature type="domain" description="Fungal lipase-type" evidence="2">
    <location>
        <begin position="307"/>
        <end position="437"/>
    </location>
</feature>
<dbReference type="Gene3D" id="3.40.50.1820">
    <property type="entry name" value="alpha/beta hydrolase"/>
    <property type="match status" value="1"/>
</dbReference>
<dbReference type="AlphaFoldDB" id="A0A9X1SM35"/>
<dbReference type="Proteomes" id="UP001139171">
    <property type="component" value="Unassembled WGS sequence"/>
</dbReference>
<sequence>MSETRTSNSGEYGKAAAPNQKRYRGEIKLVDDHDNPVSGMTYWVDNQETRDKRVAQYTGISDADGVIRLENLAYSDVTLTIDAQPLADEMEKRTLKSKWVTPYQMKMTPAIPDTKTKNIVYQVVIGQLCNSIPKQEIDRQEVANPSQMNKDEKKADQNEGAVEQDKKKVELAEISFHFPDPQFSGLTIAAMYLMEQQVVVKICPFRAWNLVLHHQKEYSMVNAYNLGFMANITYEKEEFFNRFMKNFWDLSTIPSLKNDRQLFYAVVKDVPFSEGYTVNQFLNTDMPKGGEGDSQLFYIANNNMILVSWRGSQEGPDWVSNFTFRPIPHQLELEDKKGFVHKGFWEAFDIARKKFGEDFDKIKEIASDKKRKLFISGHSLGGALSVIHSAVLKSYEPLVYTYGMPRVFTYGVVRQLQNVMHYRHVNDGDLVTFVPPQAELDSKMYDIWGSLGTYYGTWASMLQWISLSTDIDEQKKNELYVHHGDVVLFFKAQQSVVYNIHVPENNEDAMQDFTIRGTLPLEAKFYLVSTLSEEQYVQSEVCQRNFVDCADKQSLREFFPAYETPTRDSIKNPLHHFMPDRYIPFLNNQLIELVDTKRSMIRKDKRQEFIDQMKKHEIHLSKDEKKRNQLFISMQSALQNTLTVTQELQGGEDALSRFKQTAKEDVEK</sequence>
<dbReference type="EMBL" id="JAJNAG010000083">
    <property type="protein sequence ID" value="MCD1127746.1"/>
    <property type="molecule type" value="Genomic_DNA"/>
</dbReference>
<proteinExistence type="predicted"/>
<accession>A0A9X1SM35</accession>
<dbReference type="CDD" id="cd00519">
    <property type="entry name" value="Lipase_3"/>
    <property type="match status" value="1"/>
</dbReference>
<evidence type="ECO:0000313" key="4">
    <source>
        <dbReference type="Proteomes" id="UP001139171"/>
    </source>
</evidence>
<evidence type="ECO:0000256" key="1">
    <source>
        <dbReference type="SAM" id="MobiDB-lite"/>
    </source>
</evidence>
<dbReference type="InterPro" id="IPR051218">
    <property type="entry name" value="Sec_MonoDiacylglyc_Lipase"/>
</dbReference>
<feature type="compositionally biased region" description="Basic and acidic residues" evidence="1">
    <location>
        <begin position="149"/>
        <end position="161"/>
    </location>
</feature>
<keyword evidence="4" id="KW-1185">Reference proteome</keyword>
<evidence type="ECO:0000259" key="2">
    <source>
        <dbReference type="Pfam" id="PF01764"/>
    </source>
</evidence>
<dbReference type="InterPro" id="IPR029058">
    <property type="entry name" value="AB_hydrolase_fold"/>
</dbReference>
<gene>
    <name evidence="3" type="ORF">LPW36_17485</name>
</gene>
<evidence type="ECO:0000313" key="3">
    <source>
        <dbReference type="EMBL" id="MCD1127746.1"/>
    </source>
</evidence>
<name>A0A9X1SM35_9GAMM</name>
<comment type="caution">
    <text evidence="3">The sequence shown here is derived from an EMBL/GenBank/DDBJ whole genome shotgun (WGS) entry which is preliminary data.</text>
</comment>
<organism evidence="3 4">
    <name type="scientific">Limnobaculum eriocheiris</name>
    <dbReference type="NCBI Taxonomy" id="2897391"/>
    <lineage>
        <taxon>Bacteria</taxon>
        <taxon>Pseudomonadati</taxon>
        <taxon>Pseudomonadota</taxon>
        <taxon>Gammaproteobacteria</taxon>
        <taxon>Enterobacterales</taxon>
        <taxon>Budviciaceae</taxon>
        <taxon>Limnobaculum</taxon>
    </lineage>
</organism>
<reference evidence="3" key="1">
    <citation type="submission" date="2021-11" db="EMBL/GenBank/DDBJ databases">
        <title>Jinshanibacter sp. isolated from one year old Eriocheir sinensis.</title>
        <authorList>
            <person name="Li J.-Y."/>
            <person name="He W."/>
            <person name="Gao T.-H."/>
        </authorList>
    </citation>
    <scope>NUCLEOTIDE SEQUENCE</scope>
    <source>
        <strain evidence="3">LJY008</strain>
    </source>
</reference>